<keyword evidence="2" id="KW-1185">Reference proteome</keyword>
<dbReference type="AlphaFoldDB" id="A0A846QK55"/>
<evidence type="ECO:0000313" key="1">
    <source>
        <dbReference type="EMBL" id="NJB68521.1"/>
    </source>
</evidence>
<dbReference type="Proteomes" id="UP000580856">
    <property type="component" value="Unassembled WGS sequence"/>
</dbReference>
<gene>
    <name evidence="1" type="ORF">GGQ74_002194</name>
</gene>
<protein>
    <submittedName>
        <fullName evidence="1">Phage terminase small subunit</fullName>
    </submittedName>
</protein>
<accession>A0A846QK55</accession>
<dbReference type="Pfam" id="PF03592">
    <property type="entry name" value="Terminase_2"/>
    <property type="match status" value="1"/>
</dbReference>
<dbReference type="RefSeq" id="WP_167941578.1">
    <property type="nucleotide sequence ID" value="NZ_JAATJA010000002.1"/>
</dbReference>
<reference evidence="1 2" key="1">
    <citation type="submission" date="2020-03" db="EMBL/GenBank/DDBJ databases">
        <title>Genomic Encyclopedia of Type Strains, Phase IV (KMG-IV): sequencing the most valuable type-strain genomes for metagenomic binning, comparative biology and taxonomic classification.</title>
        <authorList>
            <person name="Goeker M."/>
        </authorList>
    </citation>
    <scope>NUCLEOTIDE SEQUENCE [LARGE SCALE GENOMIC DNA]</scope>
    <source>
        <strain evidence="1 2">DSM 24233</strain>
    </source>
</reference>
<name>A0A846QK55_9BACT</name>
<dbReference type="InterPro" id="IPR005335">
    <property type="entry name" value="Terminase_ssu"/>
</dbReference>
<dbReference type="InterPro" id="IPR038713">
    <property type="entry name" value="Terminase_Gp1_N_sf"/>
</dbReference>
<evidence type="ECO:0000313" key="2">
    <source>
        <dbReference type="Proteomes" id="UP000580856"/>
    </source>
</evidence>
<comment type="caution">
    <text evidence="1">The sequence shown here is derived from an EMBL/GenBank/DDBJ whole genome shotgun (WGS) entry which is preliminary data.</text>
</comment>
<dbReference type="Gene3D" id="1.10.10.1400">
    <property type="entry name" value="Terminase, small subunit, N-terminal DNA-binding domain, HTH motif"/>
    <property type="match status" value="1"/>
</dbReference>
<dbReference type="GO" id="GO:0051276">
    <property type="term" value="P:chromosome organization"/>
    <property type="evidence" value="ECO:0007669"/>
    <property type="project" value="InterPro"/>
</dbReference>
<sequence length="138" mass="15236">MLTTRQERFAAEYAVSGDEELAAIRAGYGERTARSTGRRLLRNEAVAEAVNVLREDAASHDMVTRQWVTARLKEVAERCMQVVPATPGKGRGEEGGEFRFDASNANRALSLLGKYLQMFSDKTDAKGGTHEESLDDLE</sequence>
<proteinExistence type="predicted"/>
<organism evidence="1 2">
    <name type="scientific">Desulfobaculum xiamenense</name>
    <dbReference type="NCBI Taxonomy" id="995050"/>
    <lineage>
        <taxon>Bacteria</taxon>
        <taxon>Pseudomonadati</taxon>
        <taxon>Thermodesulfobacteriota</taxon>
        <taxon>Desulfovibrionia</taxon>
        <taxon>Desulfovibrionales</taxon>
        <taxon>Desulfovibrionaceae</taxon>
        <taxon>Desulfobaculum</taxon>
    </lineage>
</organism>
<dbReference type="EMBL" id="JAATJA010000002">
    <property type="protein sequence ID" value="NJB68521.1"/>
    <property type="molecule type" value="Genomic_DNA"/>
</dbReference>